<accession>A0AAN8PEC3</accession>
<name>A0AAN8PEC3_PATCE</name>
<dbReference type="EMBL" id="JAZGQO010000011">
    <property type="protein sequence ID" value="KAK6174269.1"/>
    <property type="molecule type" value="Genomic_DNA"/>
</dbReference>
<reference evidence="2 3" key="1">
    <citation type="submission" date="2024-01" db="EMBL/GenBank/DDBJ databases">
        <title>The genome of the rayed Mediterranean limpet Patella caerulea (Linnaeus, 1758).</title>
        <authorList>
            <person name="Anh-Thu Weber A."/>
            <person name="Halstead-Nussloch G."/>
        </authorList>
    </citation>
    <scope>NUCLEOTIDE SEQUENCE [LARGE SCALE GENOMIC DNA]</scope>
    <source>
        <strain evidence="2">AATW-2023a</strain>
        <tissue evidence="2">Whole specimen</tissue>
    </source>
</reference>
<feature type="region of interest" description="Disordered" evidence="1">
    <location>
        <begin position="10"/>
        <end position="32"/>
    </location>
</feature>
<feature type="compositionally biased region" description="Polar residues" evidence="1">
    <location>
        <begin position="19"/>
        <end position="29"/>
    </location>
</feature>
<organism evidence="2 3">
    <name type="scientific">Patella caerulea</name>
    <name type="common">Rayed Mediterranean limpet</name>
    <dbReference type="NCBI Taxonomy" id="87958"/>
    <lineage>
        <taxon>Eukaryota</taxon>
        <taxon>Metazoa</taxon>
        <taxon>Spiralia</taxon>
        <taxon>Lophotrochozoa</taxon>
        <taxon>Mollusca</taxon>
        <taxon>Gastropoda</taxon>
        <taxon>Patellogastropoda</taxon>
        <taxon>Patelloidea</taxon>
        <taxon>Patellidae</taxon>
        <taxon>Patella</taxon>
    </lineage>
</organism>
<keyword evidence="3" id="KW-1185">Reference proteome</keyword>
<evidence type="ECO:0000313" key="3">
    <source>
        <dbReference type="Proteomes" id="UP001347796"/>
    </source>
</evidence>
<feature type="compositionally biased region" description="Polar residues" evidence="1">
    <location>
        <begin position="50"/>
        <end position="66"/>
    </location>
</feature>
<comment type="caution">
    <text evidence="2">The sequence shown here is derived from an EMBL/GenBank/DDBJ whole genome shotgun (WGS) entry which is preliminary data.</text>
</comment>
<dbReference type="AlphaFoldDB" id="A0AAN8PEC3"/>
<evidence type="ECO:0000313" key="2">
    <source>
        <dbReference type="EMBL" id="KAK6174269.1"/>
    </source>
</evidence>
<proteinExistence type="predicted"/>
<protein>
    <submittedName>
        <fullName evidence="2">Uncharacterized protein</fullName>
    </submittedName>
</protein>
<dbReference type="Proteomes" id="UP001347796">
    <property type="component" value="Unassembled WGS sequence"/>
</dbReference>
<feature type="region of interest" description="Disordered" evidence="1">
    <location>
        <begin position="45"/>
        <end position="69"/>
    </location>
</feature>
<gene>
    <name evidence="2" type="ORF">SNE40_017580</name>
</gene>
<evidence type="ECO:0000256" key="1">
    <source>
        <dbReference type="SAM" id="MobiDB-lite"/>
    </source>
</evidence>
<sequence>MKDVLQAVITDSEEEETDILTNPTANTDPANPMFTIPATGSIVQEETAAADTQSTSHHYSDSNSQADPELTELQSELHRFRIERQKVLLRQQIEEEKSKIAAINRSRQKSINSNTPNAPGAIVEGELINLPANLIADLQPKSPQELSNKPEKKALQIINFLWPDPVPTYNTFTGGNMR</sequence>